<keyword evidence="1" id="KW-0732">Signal</keyword>
<dbReference type="EMBL" id="JABVXQ010000008">
    <property type="protein sequence ID" value="KAF6095121.1"/>
    <property type="molecule type" value="Genomic_DNA"/>
</dbReference>
<evidence type="ECO:0000256" key="1">
    <source>
        <dbReference type="SAM" id="SignalP"/>
    </source>
</evidence>
<reference evidence="2 3" key="1">
    <citation type="journal article" date="2020" name="Nature">
        <title>Six reference-quality genomes reveal evolution of bat adaptations.</title>
        <authorList>
            <person name="Jebb D."/>
            <person name="Huang Z."/>
            <person name="Pippel M."/>
            <person name="Hughes G.M."/>
            <person name="Lavrichenko K."/>
            <person name="Devanna P."/>
            <person name="Winkler S."/>
            <person name="Jermiin L.S."/>
            <person name="Skirmuntt E.C."/>
            <person name="Katzourakis A."/>
            <person name="Burkitt-Gray L."/>
            <person name="Ray D.A."/>
            <person name="Sullivan K.A.M."/>
            <person name="Roscito J.G."/>
            <person name="Kirilenko B.M."/>
            <person name="Davalos L.M."/>
            <person name="Corthals A.P."/>
            <person name="Power M.L."/>
            <person name="Jones G."/>
            <person name="Ransome R.D."/>
            <person name="Dechmann D.K.N."/>
            <person name="Locatelli A.G."/>
            <person name="Puechmaille S.J."/>
            <person name="Fedrigo O."/>
            <person name="Jarvis E.D."/>
            <person name="Hiller M."/>
            <person name="Vernes S.C."/>
            <person name="Myers E.W."/>
            <person name="Teeling E.C."/>
        </authorList>
    </citation>
    <scope>NUCLEOTIDE SEQUENCE [LARGE SCALE GENOMIC DNA]</scope>
    <source>
        <strain evidence="2">Bat1K_MPI-CBG_1</strain>
    </source>
</reference>
<organism evidence="2 3">
    <name type="scientific">Phyllostomus discolor</name>
    <name type="common">pale spear-nosed bat</name>
    <dbReference type="NCBI Taxonomy" id="89673"/>
    <lineage>
        <taxon>Eukaryota</taxon>
        <taxon>Metazoa</taxon>
        <taxon>Chordata</taxon>
        <taxon>Craniata</taxon>
        <taxon>Vertebrata</taxon>
        <taxon>Euteleostomi</taxon>
        <taxon>Mammalia</taxon>
        <taxon>Eutheria</taxon>
        <taxon>Laurasiatheria</taxon>
        <taxon>Chiroptera</taxon>
        <taxon>Yangochiroptera</taxon>
        <taxon>Phyllostomidae</taxon>
        <taxon>Phyllostominae</taxon>
        <taxon>Phyllostomus</taxon>
    </lineage>
</organism>
<evidence type="ECO:0008006" key="4">
    <source>
        <dbReference type="Google" id="ProtNLM"/>
    </source>
</evidence>
<proteinExistence type="predicted"/>
<dbReference type="AlphaFoldDB" id="A0A834DWD5"/>
<feature type="signal peptide" evidence="1">
    <location>
        <begin position="1"/>
        <end position="20"/>
    </location>
</feature>
<comment type="caution">
    <text evidence="2">The sequence shown here is derived from an EMBL/GenBank/DDBJ whole genome shotgun (WGS) entry which is preliminary data.</text>
</comment>
<sequence>MHWFSFLSRWTLLLCIPSHSNRLCSKFEWESSLEIHLGRQEAASEYCFWWWWGYRVFKALIILWTPSLLPQTMLLLHFLKMQFTPRGWRPHARCSARPWEDKEERCSPRASVGPQGRRCTNSVASSLALENGGWPHPAQACFKLP</sequence>
<name>A0A834DWD5_9CHIR</name>
<feature type="chain" id="PRO_5032571615" description="Secreted protein" evidence="1">
    <location>
        <begin position="21"/>
        <end position="145"/>
    </location>
</feature>
<dbReference type="Proteomes" id="UP000664940">
    <property type="component" value="Unassembled WGS sequence"/>
</dbReference>
<accession>A0A834DWD5</accession>
<gene>
    <name evidence="2" type="ORF">HJG60_012092</name>
</gene>
<protein>
    <recommendedName>
        <fullName evidence="4">Secreted protein</fullName>
    </recommendedName>
</protein>
<evidence type="ECO:0000313" key="3">
    <source>
        <dbReference type="Proteomes" id="UP000664940"/>
    </source>
</evidence>
<evidence type="ECO:0000313" key="2">
    <source>
        <dbReference type="EMBL" id="KAF6095121.1"/>
    </source>
</evidence>